<organism evidence="1 2">
    <name type="scientific">Virgisporangium aurantiacum</name>
    <dbReference type="NCBI Taxonomy" id="175570"/>
    <lineage>
        <taxon>Bacteria</taxon>
        <taxon>Bacillati</taxon>
        <taxon>Actinomycetota</taxon>
        <taxon>Actinomycetes</taxon>
        <taxon>Micromonosporales</taxon>
        <taxon>Micromonosporaceae</taxon>
        <taxon>Virgisporangium</taxon>
    </lineage>
</organism>
<proteinExistence type="predicted"/>
<dbReference type="AlphaFoldDB" id="A0A8J3ZLT4"/>
<reference evidence="1" key="1">
    <citation type="submission" date="2021-01" db="EMBL/GenBank/DDBJ databases">
        <title>Whole genome shotgun sequence of Virgisporangium aurantiacum NBRC 16421.</title>
        <authorList>
            <person name="Komaki H."/>
            <person name="Tamura T."/>
        </authorList>
    </citation>
    <scope>NUCLEOTIDE SEQUENCE</scope>
    <source>
        <strain evidence="1">NBRC 16421</strain>
    </source>
</reference>
<evidence type="ECO:0000313" key="2">
    <source>
        <dbReference type="Proteomes" id="UP000612585"/>
    </source>
</evidence>
<evidence type="ECO:0000313" key="1">
    <source>
        <dbReference type="EMBL" id="GIJ63861.1"/>
    </source>
</evidence>
<accession>A0A8J3ZLT4</accession>
<name>A0A8J3ZLT4_9ACTN</name>
<comment type="caution">
    <text evidence="1">The sequence shown here is derived from an EMBL/GenBank/DDBJ whole genome shotgun (WGS) entry which is preliminary data.</text>
</comment>
<protein>
    <recommendedName>
        <fullName evidence="3">Phosphotransferase enzyme family protein</fullName>
    </recommendedName>
</protein>
<dbReference type="Proteomes" id="UP000612585">
    <property type="component" value="Unassembled WGS sequence"/>
</dbReference>
<dbReference type="InterPro" id="IPR011009">
    <property type="entry name" value="Kinase-like_dom_sf"/>
</dbReference>
<dbReference type="RefSeq" id="WP_204011274.1">
    <property type="nucleotide sequence ID" value="NZ_BOPG01000103.1"/>
</dbReference>
<keyword evidence="2" id="KW-1185">Reference proteome</keyword>
<gene>
    <name evidence="1" type="ORF">Vau01_113770</name>
</gene>
<dbReference type="Gene3D" id="3.90.1200.10">
    <property type="match status" value="1"/>
</dbReference>
<dbReference type="SUPFAM" id="SSF56112">
    <property type="entry name" value="Protein kinase-like (PK-like)"/>
    <property type="match status" value="1"/>
</dbReference>
<evidence type="ECO:0008006" key="3">
    <source>
        <dbReference type="Google" id="ProtNLM"/>
    </source>
</evidence>
<dbReference type="EMBL" id="BOPG01000103">
    <property type="protein sequence ID" value="GIJ63861.1"/>
    <property type="molecule type" value="Genomic_DNA"/>
</dbReference>
<sequence length="312" mass="33751">MTDELIWPEHMVSRDDMRAWLSTVLPGHPRIAAEVTPLRVKRWGATGVFVADGVPVVGKHTQPALYPGGPAVHRFVQDVAPHAVAPLLAAQDGPGWQRTAFGLVEGPTAEARGPASRVEVALALAAIQVAAADRSAPGLPVYHLPDLVDDLIADVRAVDYQDPSLAARLFAAAETLHAYAEDLVAAVPVSVDHCDMNETNAIIPDHGPVVILDWEEATLGCPLLSLSRLLQDAADWQDKITEAYAQGWQPWGDVRALIERANVVAPVKSAHEARAYARALAWPAPYANHERQTARMLTLALDRLDALTESRY</sequence>